<dbReference type="Proteomes" id="UP000663831">
    <property type="component" value="Unassembled WGS sequence"/>
</dbReference>
<keyword evidence="1" id="KW-0472">Membrane</keyword>
<reference evidence="3" key="1">
    <citation type="submission" date="2021-01" db="EMBL/GenBank/DDBJ databases">
        <authorList>
            <person name="Kaushik A."/>
        </authorList>
    </citation>
    <scope>NUCLEOTIDE SEQUENCE</scope>
    <source>
        <strain evidence="3">AG3-1AP</strain>
    </source>
</reference>
<keyword evidence="1" id="KW-1133">Transmembrane helix</keyword>
<gene>
    <name evidence="3" type="ORF">RDB_LOCUS146113</name>
</gene>
<evidence type="ECO:0000313" key="4">
    <source>
        <dbReference type="Proteomes" id="UP000663831"/>
    </source>
</evidence>
<accession>A0A8H3DDC7</accession>
<feature type="transmembrane region" description="Helical" evidence="1">
    <location>
        <begin position="94"/>
        <end position="119"/>
    </location>
</feature>
<protein>
    <submittedName>
        <fullName evidence="3">Uncharacterized protein</fullName>
    </submittedName>
</protein>
<name>A0A8H3DDC7_9AGAM</name>
<evidence type="ECO:0000256" key="2">
    <source>
        <dbReference type="SAM" id="SignalP"/>
    </source>
</evidence>
<evidence type="ECO:0000313" key="3">
    <source>
        <dbReference type="EMBL" id="CAE6522013.1"/>
    </source>
</evidence>
<keyword evidence="2" id="KW-0732">Signal</keyword>
<comment type="caution">
    <text evidence="3">The sequence shown here is derived from an EMBL/GenBank/DDBJ whole genome shotgun (WGS) entry which is preliminary data.</text>
</comment>
<dbReference type="AlphaFoldDB" id="A0A8H3DDC7"/>
<feature type="chain" id="PRO_5034524848" evidence="2">
    <location>
        <begin position="19"/>
        <end position="137"/>
    </location>
</feature>
<sequence length="137" mass="15388">MLLYLYAFWVLRLGAAFAWPVSLRTVLKDSNKIDSHFSQRSYLKEASSSARWILESNILSKRNTTNNLADPAGNDIPDGDITNEDTSDILDDRYGLLAVVLGVAAFVLLLLIVLVLLLAHHEQRKKDKYKELPDSDA</sequence>
<feature type="signal peptide" evidence="2">
    <location>
        <begin position="1"/>
        <end position="18"/>
    </location>
</feature>
<dbReference type="EMBL" id="CAJMWV010006476">
    <property type="protein sequence ID" value="CAE6522013.1"/>
    <property type="molecule type" value="Genomic_DNA"/>
</dbReference>
<organism evidence="3 4">
    <name type="scientific">Rhizoctonia solani</name>
    <dbReference type="NCBI Taxonomy" id="456999"/>
    <lineage>
        <taxon>Eukaryota</taxon>
        <taxon>Fungi</taxon>
        <taxon>Dikarya</taxon>
        <taxon>Basidiomycota</taxon>
        <taxon>Agaricomycotina</taxon>
        <taxon>Agaricomycetes</taxon>
        <taxon>Cantharellales</taxon>
        <taxon>Ceratobasidiaceae</taxon>
        <taxon>Rhizoctonia</taxon>
    </lineage>
</organism>
<keyword evidence="1" id="KW-0812">Transmembrane</keyword>
<proteinExistence type="predicted"/>
<evidence type="ECO:0000256" key="1">
    <source>
        <dbReference type="SAM" id="Phobius"/>
    </source>
</evidence>